<evidence type="ECO:0000259" key="7">
    <source>
        <dbReference type="Pfam" id="PF00266"/>
    </source>
</evidence>
<dbReference type="CDD" id="cd06453">
    <property type="entry name" value="SufS_like"/>
    <property type="match status" value="1"/>
</dbReference>
<accession>A0A501PNA3</accession>
<evidence type="ECO:0000313" key="9">
    <source>
        <dbReference type="Proteomes" id="UP000319148"/>
    </source>
</evidence>
<feature type="domain" description="Aminotransferase class V" evidence="7">
    <location>
        <begin position="36"/>
        <end position="404"/>
    </location>
</feature>
<name>A0A501PNA3_9PROT</name>
<dbReference type="PANTHER" id="PTHR43586:SF8">
    <property type="entry name" value="CYSTEINE DESULFURASE 1, CHLOROPLASTIC"/>
    <property type="match status" value="1"/>
</dbReference>
<comment type="similarity">
    <text evidence="2">Belongs to the class-V pyridoxal-phosphate-dependent aminotransferase family. Csd subfamily.</text>
</comment>
<gene>
    <name evidence="8" type="ORF">FIV46_04285</name>
</gene>
<dbReference type="InterPro" id="IPR015424">
    <property type="entry name" value="PyrdxlP-dep_Trfase"/>
</dbReference>
<dbReference type="OrthoDB" id="9804366at2"/>
<comment type="cofactor">
    <cofactor evidence="1">
        <name>pyridoxal 5'-phosphate</name>
        <dbReference type="ChEBI" id="CHEBI:597326"/>
    </cofactor>
</comment>
<reference evidence="9" key="1">
    <citation type="submission" date="2019-06" db="EMBL/GenBank/DDBJ databases">
        <title>The complete genome of Emcibacter congregatus ZYLT.</title>
        <authorList>
            <person name="Zhao Z."/>
        </authorList>
    </citation>
    <scope>NUCLEOTIDE SEQUENCE [LARGE SCALE GENOMIC DNA]</scope>
    <source>
        <strain evidence="9">MCCC 1A06723</strain>
    </source>
</reference>
<keyword evidence="4" id="KW-0808">Transferase</keyword>
<dbReference type="InterPro" id="IPR010970">
    <property type="entry name" value="Cys_dSase_SufS"/>
</dbReference>
<dbReference type="Pfam" id="PF00266">
    <property type="entry name" value="Aminotran_5"/>
    <property type="match status" value="1"/>
</dbReference>
<keyword evidence="5" id="KW-0663">Pyridoxal phosphate</keyword>
<evidence type="ECO:0000256" key="6">
    <source>
        <dbReference type="ARBA" id="ARBA00050776"/>
    </source>
</evidence>
<evidence type="ECO:0000256" key="5">
    <source>
        <dbReference type="ARBA" id="ARBA00022898"/>
    </source>
</evidence>
<dbReference type="InterPro" id="IPR015422">
    <property type="entry name" value="PyrdxlP-dep_Trfase_small"/>
</dbReference>
<sequence length="416" mass="46454">MTSHNPKALKSNYNIEEIRRDFPIFEQQIHGKPLTFLDSGASAQKPRQVIERLSHYYSCEYSNIHRGVYYLSQLGTQLYEEARGRLKNFINAPDDKEIIFVRGATEAINLVAATWGRQNLGPGDEIILSRMEHHSNIVPWQMVRDEKDFVIQVAPIDDKGNFLFDEYEKLLSEKTKLVAITHISNSLGTITPIKEIIRAAHKVGALVLVDGCQAIPHTRVDVQDLDADFYAFSGHKMYGPTGVGVLWGRKELLDAMPPYQGGGDMIRSVTFEKTTYNDLPHKFEAGTPHIAGGIGLGAAVDYMENLGFDLIEDHEQKLLAYARERLAEVKGLRLVGQADHMAGILSFTMENAHPHDIGTILDQEGIAIRAGHHCAQPVMDFFDVPATARASLGLYNTFEDIDRLVAGLDKVNRIFG</sequence>
<dbReference type="GO" id="GO:0006534">
    <property type="term" value="P:cysteine metabolic process"/>
    <property type="evidence" value="ECO:0007669"/>
    <property type="project" value="InterPro"/>
</dbReference>
<dbReference type="InterPro" id="IPR015421">
    <property type="entry name" value="PyrdxlP-dep_Trfase_major"/>
</dbReference>
<comment type="catalytic activity">
    <reaction evidence="6">
        <text>(sulfur carrier)-H + L-cysteine = (sulfur carrier)-SH + L-alanine</text>
        <dbReference type="Rhea" id="RHEA:43892"/>
        <dbReference type="Rhea" id="RHEA-COMP:14737"/>
        <dbReference type="Rhea" id="RHEA-COMP:14739"/>
        <dbReference type="ChEBI" id="CHEBI:29917"/>
        <dbReference type="ChEBI" id="CHEBI:35235"/>
        <dbReference type="ChEBI" id="CHEBI:57972"/>
        <dbReference type="ChEBI" id="CHEBI:64428"/>
        <dbReference type="EC" id="2.8.1.7"/>
    </reaction>
</comment>
<dbReference type="InterPro" id="IPR000192">
    <property type="entry name" value="Aminotrans_V_dom"/>
</dbReference>
<protein>
    <recommendedName>
        <fullName evidence="3">cysteine desulfurase</fullName>
        <ecNumber evidence="3">2.8.1.7</ecNumber>
    </recommendedName>
</protein>
<dbReference type="Gene3D" id="3.90.1150.10">
    <property type="entry name" value="Aspartate Aminotransferase, domain 1"/>
    <property type="match status" value="1"/>
</dbReference>
<comment type="caution">
    <text evidence="8">The sequence shown here is derived from an EMBL/GenBank/DDBJ whole genome shotgun (WGS) entry which is preliminary data.</text>
</comment>
<dbReference type="Gene3D" id="3.40.640.10">
    <property type="entry name" value="Type I PLP-dependent aspartate aminotransferase-like (Major domain)"/>
    <property type="match status" value="1"/>
</dbReference>
<dbReference type="SUPFAM" id="SSF53383">
    <property type="entry name" value="PLP-dependent transferases"/>
    <property type="match status" value="1"/>
</dbReference>
<dbReference type="GO" id="GO:0030170">
    <property type="term" value="F:pyridoxal phosphate binding"/>
    <property type="evidence" value="ECO:0007669"/>
    <property type="project" value="InterPro"/>
</dbReference>
<dbReference type="Proteomes" id="UP000319148">
    <property type="component" value="Unassembled WGS sequence"/>
</dbReference>
<dbReference type="EC" id="2.8.1.7" evidence="3"/>
<keyword evidence="9" id="KW-1185">Reference proteome</keyword>
<dbReference type="EMBL" id="VFIY01000005">
    <property type="protein sequence ID" value="TPD61434.1"/>
    <property type="molecule type" value="Genomic_DNA"/>
</dbReference>
<evidence type="ECO:0000256" key="3">
    <source>
        <dbReference type="ARBA" id="ARBA00012239"/>
    </source>
</evidence>
<dbReference type="GO" id="GO:0031071">
    <property type="term" value="F:cysteine desulfurase activity"/>
    <property type="evidence" value="ECO:0007669"/>
    <property type="project" value="UniProtKB-EC"/>
</dbReference>
<evidence type="ECO:0000256" key="1">
    <source>
        <dbReference type="ARBA" id="ARBA00001933"/>
    </source>
</evidence>
<dbReference type="RefSeq" id="WP_139938771.1">
    <property type="nucleotide sequence ID" value="NZ_JBHSYP010000003.1"/>
</dbReference>
<evidence type="ECO:0000256" key="4">
    <source>
        <dbReference type="ARBA" id="ARBA00022679"/>
    </source>
</evidence>
<evidence type="ECO:0000313" key="8">
    <source>
        <dbReference type="EMBL" id="TPD61434.1"/>
    </source>
</evidence>
<proteinExistence type="inferred from homology"/>
<dbReference type="AlphaFoldDB" id="A0A501PNA3"/>
<organism evidence="8 9">
    <name type="scientific">Emcibacter nanhaiensis</name>
    <dbReference type="NCBI Taxonomy" id="1505037"/>
    <lineage>
        <taxon>Bacteria</taxon>
        <taxon>Pseudomonadati</taxon>
        <taxon>Pseudomonadota</taxon>
        <taxon>Alphaproteobacteria</taxon>
        <taxon>Emcibacterales</taxon>
        <taxon>Emcibacteraceae</taxon>
        <taxon>Emcibacter</taxon>
    </lineage>
</organism>
<dbReference type="PANTHER" id="PTHR43586">
    <property type="entry name" value="CYSTEINE DESULFURASE"/>
    <property type="match status" value="1"/>
</dbReference>
<dbReference type="NCBIfam" id="TIGR01979">
    <property type="entry name" value="sufS"/>
    <property type="match status" value="1"/>
</dbReference>
<evidence type="ECO:0000256" key="2">
    <source>
        <dbReference type="ARBA" id="ARBA00010447"/>
    </source>
</evidence>